<evidence type="ECO:0000256" key="4">
    <source>
        <dbReference type="ARBA" id="ARBA00010617"/>
    </source>
</evidence>
<dbReference type="GO" id="GO:0005506">
    <property type="term" value="F:iron ion binding"/>
    <property type="evidence" value="ECO:0007669"/>
    <property type="project" value="InterPro"/>
</dbReference>
<evidence type="ECO:0000256" key="1">
    <source>
        <dbReference type="ARBA" id="ARBA00001971"/>
    </source>
</evidence>
<keyword evidence="5" id="KW-0349">Heme</keyword>
<keyword evidence="8" id="KW-0492">Microsome</keyword>
<dbReference type="GO" id="GO:0020037">
    <property type="term" value="F:heme binding"/>
    <property type="evidence" value="ECO:0007669"/>
    <property type="project" value="InterPro"/>
</dbReference>
<dbReference type="SUPFAM" id="SSF48264">
    <property type="entry name" value="Cytochrome P450"/>
    <property type="match status" value="1"/>
</dbReference>
<comment type="cofactor">
    <cofactor evidence="1">
        <name>heme</name>
        <dbReference type="ChEBI" id="CHEBI:30413"/>
    </cofactor>
</comment>
<proteinExistence type="inferred from homology"/>
<keyword evidence="7" id="KW-0256">Endoplasmic reticulum</keyword>
<keyword evidence="6" id="KW-0479">Metal-binding</keyword>
<evidence type="ECO:0000256" key="2">
    <source>
        <dbReference type="ARBA" id="ARBA00004174"/>
    </source>
</evidence>
<keyword evidence="12" id="KW-0472">Membrane</keyword>
<evidence type="ECO:0008006" key="14">
    <source>
        <dbReference type="Google" id="ProtNLM"/>
    </source>
</evidence>
<evidence type="ECO:0000256" key="10">
    <source>
        <dbReference type="ARBA" id="ARBA00023004"/>
    </source>
</evidence>
<dbReference type="Pfam" id="PF00067">
    <property type="entry name" value="p450"/>
    <property type="match status" value="1"/>
</dbReference>
<dbReference type="InterPro" id="IPR050476">
    <property type="entry name" value="Insect_CytP450_Detox"/>
</dbReference>
<evidence type="ECO:0000256" key="3">
    <source>
        <dbReference type="ARBA" id="ARBA00004406"/>
    </source>
</evidence>
<keyword evidence="9" id="KW-0560">Oxidoreductase</keyword>
<keyword evidence="11" id="KW-0503">Monooxygenase</keyword>
<keyword evidence="10" id="KW-0408">Iron</keyword>
<evidence type="ECO:0000256" key="8">
    <source>
        <dbReference type="ARBA" id="ARBA00022848"/>
    </source>
</evidence>
<dbReference type="GO" id="GO:0004497">
    <property type="term" value="F:monooxygenase activity"/>
    <property type="evidence" value="ECO:0007669"/>
    <property type="project" value="UniProtKB-KW"/>
</dbReference>
<dbReference type="GO" id="GO:0005789">
    <property type="term" value="C:endoplasmic reticulum membrane"/>
    <property type="evidence" value="ECO:0007669"/>
    <property type="project" value="UniProtKB-SubCell"/>
</dbReference>
<organism evidence="13">
    <name type="scientific">Graphocephala atropunctata</name>
    <dbReference type="NCBI Taxonomy" id="36148"/>
    <lineage>
        <taxon>Eukaryota</taxon>
        <taxon>Metazoa</taxon>
        <taxon>Ecdysozoa</taxon>
        <taxon>Arthropoda</taxon>
        <taxon>Hexapoda</taxon>
        <taxon>Insecta</taxon>
        <taxon>Pterygota</taxon>
        <taxon>Neoptera</taxon>
        <taxon>Paraneoptera</taxon>
        <taxon>Hemiptera</taxon>
        <taxon>Auchenorrhyncha</taxon>
        <taxon>Membracoidea</taxon>
        <taxon>Cicadellidae</taxon>
        <taxon>Cicadellinae</taxon>
        <taxon>Cicadellini</taxon>
        <taxon>Graphocephala</taxon>
    </lineage>
</organism>
<evidence type="ECO:0000256" key="12">
    <source>
        <dbReference type="ARBA" id="ARBA00023136"/>
    </source>
</evidence>
<dbReference type="InterPro" id="IPR001128">
    <property type="entry name" value="Cyt_P450"/>
</dbReference>
<comment type="similarity">
    <text evidence="4">Belongs to the cytochrome P450 family.</text>
</comment>
<feature type="non-terminal residue" evidence="13">
    <location>
        <position position="1"/>
    </location>
</feature>
<dbReference type="Gene3D" id="1.10.630.10">
    <property type="entry name" value="Cytochrome P450"/>
    <property type="match status" value="1"/>
</dbReference>
<name>A0A1B6LZ38_9HEMI</name>
<dbReference type="PANTHER" id="PTHR24292">
    <property type="entry name" value="CYTOCHROME P450"/>
    <property type="match status" value="1"/>
</dbReference>
<evidence type="ECO:0000313" key="13">
    <source>
        <dbReference type="EMBL" id="JAT28959.1"/>
    </source>
</evidence>
<dbReference type="EMBL" id="GEBQ01011018">
    <property type="protein sequence ID" value="JAT28959.1"/>
    <property type="molecule type" value="Transcribed_RNA"/>
</dbReference>
<evidence type="ECO:0000256" key="7">
    <source>
        <dbReference type="ARBA" id="ARBA00022824"/>
    </source>
</evidence>
<dbReference type="PANTHER" id="PTHR24292:SF54">
    <property type="entry name" value="CYP9F3-RELATED"/>
    <property type="match status" value="1"/>
</dbReference>
<evidence type="ECO:0000256" key="9">
    <source>
        <dbReference type="ARBA" id="ARBA00023002"/>
    </source>
</evidence>
<accession>A0A1B6LZ38</accession>
<dbReference type="InterPro" id="IPR036396">
    <property type="entry name" value="Cyt_P450_sf"/>
</dbReference>
<protein>
    <recommendedName>
        <fullName evidence="14">Cytochrome P450</fullName>
    </recommendedName>
</protein>
<sequence>KLKAMFEQVSKCGDNMVERIDESHGEDVNSKPLLFEFTLDVISSCAFGVQMLPNSPEFNKFKSFVEKILQLTPGVVFKVFIMFSFPKLASMLNITFTPLEARE</sequence>
<gene>
    <name evidence="13" type="ORF">g.45218</name>
</gene>
<dbReference type="GO" id="GO:0016705">
    <property type="term" value="F:oxidoreductase activity, acting on paired donors, with incorporation or reduction of molecular oxygen"/>
    <property type="evidence" value="ECO:0007669"/>
    <property type="project" value="InterPro"/>
</dbReference>
<evidence type="ECO:0000256" key="5">
    <source>
        <dbReference type="ARBA" id="ARBA00022617"/>
    </source>
</evidence>
<reference evidence="13" key="1">
    <citation type="submission" date="2015-11" db="EMBL/GenBank/DDBJ databases">
        <title>De novo transcriptome assembly of four potential Pierce s Disease insect vectors from Arizona vineyards.</title>
        <authorList>
            <person name="Tassone E.E."/>
        </authorList>
    </citation>
    <scope>NUCLEOTIDE SEQUENCE</scope>
</reference>
<feature type="non-terminal residue" evidence="13">
    <location>
        <position position="103"/>
    </location>
</feature>
<dbReference type="AlphaFoldDB" id="A0A1B6LZ38"/>
<evidence type="ECO:0000256" key="11">
    <source>
        <dbReference type="ARBA" id="ARBA00023033"/>
    </source>
</evidence>
<comment type="subcellular location">
    <subcellularLocation>
        <location evidence="3">Endoplasmic reticulum membrane</location>
        <topology evidence="3">Peripheral membrane protein</topology>
    </subcellularLocation>
    <subcellularLocation>
        <location evidence="2">Microsome membrane</location>
        <topology evidence="2">Peripheral membrane protein</topology>
    </subcellularLocation>
</comment>
<evidence type="ECO:0000256" key="6">
    <source>
        <dbReference type="ARBA" id="ARBA00022723"/>
    </source>
</evidence>